<feature type="region of interest" description="Disordered" evidence="1">
    <location>
        <begin position="59"/>
        <end position="82"/>
    </location>
</feature>
<accession>A0A1Y2E5A2</accession>
<feature type="compositionally biased region" description="Low complexity" evidence="1">
    <location>
        <begin position="353"/>
        <end position="365"/>
    </location>
</feature>
<keyword evidence="3" id="KW-1185">Reference proteome</keyword>
<feature type="compositionally biased region" description="Basic and acidic residues" evidence="1">
    <location>
        <begin position="209"/>
        <end position="222"/>
    </location>
</feature>
<reference evidence="2 3" key="1">
    <citation type="submission" date="2016-07" db="EMBL/GenBank/DDBJ databases">
        <title>Pervasive Adenine N6-methylation of Active Genes in Fungi.</title>
        <authorList>
            <consortium name="DOE Joint Genome Institute"/>
            <person name="Mondo S.J."/>
            <person name="Dannebaum R.O."/>
            <person name="Kuo R.C."/>
            <person name="Labutti K."/>
            <person name="Haridas S."/>
            <person name="Kuo A."/>
            <person name="Salamov A."/>
            <person name="Ahrendt S.R."/>
            <person name="Lipzen A."/>
            <person name="Sullivan W."/>
            <person name="Andreopoulos W.B."/>
            <person name="Clum A."/>
            <person name="Lindquist E."/>
            <person name="Daum C."/>
            <person name="Ramamoorthy G.K."/>
            <person name="Gryganskyi A."/>
            <person name="Culley D."/>
            <person name="Magnuson J.K."/>
            <person name="James T.Y."/>
            <person name="O'Malley M.A."/>
            <person name="Stajich J.E."/>
            <person name="Spatafora J.W."/>
            <person name="Visel A."/>
            <person name="Grigoriev I.V."/>
        </authorList>
    </citation>
    <scope>NUCLEOTIDE SEQUENCE [LARGE SCALE GENOMIC DNA]</scope>
    <source>
        <strain evidence="2 3">CBS 129021</strain>
    </source>
</reference>
<dbReference type="GeneID" id="63776276"/>
<name>A0A1Y2E5A2_9PEZI</name>
<feature type="compositionally biased region" description="Polar residues" evidence="1">
    <location>
        <begin position="64"/>
        <end position="77"/>
    </location>
</feature>
<gene>
    <name evidence="2" type="ORF">BCR38DRAFT_430851</name>
</gene>
<organism evidence="2 3">
    <name type="scientific">Pseudomassariella vexata</name>
    <dbReference type="NCBI Taxonomy" id="1141098"/>
    <lineage>
        <taxon>Eukaryota</taxon>
        <taxon>Fungi</taxon>
        <taxon>Dikarya</taxon>
        <taxon>Ascomycota</taxon>
        <taxon>Pezizomycotina</taxon>
        <taxon>Sordariomycetes</taxon>
        <taxon>Xylariomycetidae</taxon>
        <taxon>Amphisphaeriales</taxon>
        <taxon>Pseudomassariaceae</taxon>
        <taxon>Pseudomassariella</taxon>
    </lineage>
</organism>
<dbReference type="RefSeq" id="XP_040717581.1">
    <property type="nucleotide sequence ID" value="XM_040860064.1"/>
</dbReference>
<feature type="compositionally biased region" description="Basic residues" evidence="1">
    <location>
        <begin position="332"/>
        <end position="348"/>
    </location>
</feature>
<feature type="compositionally biased region" description="Polar residues" evidence="1">
    <location>
        <begin position="185"/>
        <end position="208"/>
    </location>
</feature>
<feature type="region of interest" description="Disordered" evidence="1">
    <location>
        <begin position="319"/>
        <end position="378"/>
    </location>
</feature>
<feature type="compositionally biased region" description="Basic and acidic residues" evidence="1">
    <location>
        <begin position="131"/>
        <end position="142"/>
    </location>
</feature>
<dbReference type="Proteomes" id="UP000193689">
    <property type="component" value="Unassembled WGS sequence"/>
</dbReference>
<feature type="compositionally biased region" description="Basic and acidic residues" evidence="1">
    <location>
        <begin position="155"/>
        <end position="171"/>
    </location>
</feature>
<evidence type="ECO:0000313" key="2">
    <source>
        <dbReference type="EMBL" id="ORY66617.1"/>
    </source>
</evidence>
<feature type="compositionally biased region" description="Polar residues" evidence="1">
    <location>
        <begin position="319"/>
        <end position="328"/>
    </location>
</feature>
<dbReference type="InParanoid" id="A0A1Y2E5A2"/>
<comment type="caution">
    <text evidence="2">The sequence shown here is derived from an EMBL/GenBank/DDBJ whole genome shotgun (WGS) entry which is preliminary data.</text>
</comment>
<dbReference type="OrthoDB" id="4775403at2759"/>
<feature type="compositionally biased region" description="Basic and acidic residues" evidence="1">
    <location>
        <begin position="234"/>
        <end position="246"/>
    </location>
</feature>
<feature type="compositionally biased region" description="Low complexity" evidence="1">
    <location>
        <begin position="7"/>
        <end position="21"/>
    </location>
</feature>
<evidence type="ECO:0000256" key="1">
    <source>
        <dbReference type="SAM" id="MobiDB-lite"/>
    </source>
</evidence>
<evidence type="ECO:0000313" key="3">
    <source>
        <dbReference type="Proteomes" id="UP000193689"/>
    </source>
</evidence>
<feature type="region of interest" description="Disordered" evidence="1">
    <location>
        <begin position="131"/>
        <end position="285"/>
    </location>
</feature>
<protein>
    <submittedName>
        <fullName evidence="2">Uncharacterized protein</fullName>
    </submittedName>
</protein>
<dbReference type="AlphaFoldDB" id="A0A1Y2E5A2"/>
<proteinExistence type="predicted"/>
<sequence>MLNSTRSSPKAVSISSSESSSGIAARLPNCGTPKAPGPSTRQCSDDFVDTDLEVTPRFERAMSQVETPSTRSKLSAQKQRDEDLALPIKTFSEINATMTDGPSQDPAINYMLKASPALLKDPIEVSTESILVKDEKSMERARSFLKRKATPVAPKPDESRKKVKQDLRLPDYEESTVEAAKDRQSTNAEPWPQNTQGDHQSSSSSVQQETRKTKTTKKEKATELAPLSLATARVTDHKCKCKKGLDDNGSGSKEGRKRPNLKISPHEPSTESVHPASAATATPEKAIPSLGVQRYCLHMTHVARPTSAATATANEAVSSLGNLGSQGMSKADKKKQKKQRRKERRASKQGRVSELSSLFPSSSPVPSSPVPERKNGRT</sequence>
<feature type="region of interest" description="Disordered" evidence="1">
    <location>
        <begin position="1"/>
        <end position="46"/>
    </location>
</feature>
<dbReference type="EMBL" id="MCFJ01000005">
    <property type="protein sequence ID" value="ORY66617.1"/>
    <property type="molecule type" value="Genomic_DNA"/>
</dbReference>